<proteinExistence type="predicted"/>
<dbReference type="InterPro" id="IPR011992">
    <property type="entry name" value="EF-hand-dom_pair"/>
</dbReference>
<evidence type="ECO:0000313" key="2">
    <source>
        <dbReference type="Proteomes" id="UP001346869"/>
    </source>
</evidence>
<dbReference type="SUPFAM" id="SSF47473">
    <property type="entry name" value="EF-hand"/>
    <property type="match status" value="1"/>
</dbReference>
<comment type="caution">
    <text evidence="1">The sequence shown here is derived from an EMBL/GenBank/DDBJ whole genome shotgun (WGS) entry which is preliminary data.</text>
</comment>
<evidence type="ECO:0000313" key="1">
    <source>
        <dbReference type="EMBL" id="KAK5862262.1"/>
    </source>
</evidence>
<gene>
    <name evidence="1" type="ORF">PBY51_017674</name>
</gene>
<evidence type="ECO:0008006" key="3">
    <source>
        <dbReference type="Google" id="ProtNLM"/>
    </source>
</evidence>
<dbReference type="AlphaFoldDB" id="A0AAN7XJG3"/>
<keyword evidence="2" id="KW-1185">Reference proteome</keyword>
<dbReference type="Proteomes" id="UP001346869">
    <property type="component" value="Unassembled WGS sequence"/>
</dbReference>
<name>A0AAN7XJG3_ELEMC</name>
<reference evidence="1 2" key="2">
    <citation type="journal article" date="2023" name="Mol. Biol. Evol.">
        <title>Genomics of Secondarily Temperate Adaptation in the Only Non-Antarctic Icefish.</title>
        <authorList>
            <person name="Rivera-Colon A.G."/>
            <person name="Rayamajhi N."/>
            <person name="Minhas B.F."/>
            <person name="Madrigal G."/>
            <person name="Bilyk K.T."/>
            <person name="Yoon V."/>
            <person name="Hune M."/>
            <person name="Gregory S."/>
            <person name="Cheng C.H.C."/>
            <person name="Catchen J.M."/>
        </authorList>
    </citation>
    <scope>NUCLEOTIDE SEQUENCE [LARGE SCALE GENOMIC DNA]</scope>
    <source>
        <strain evidence="1">JMC-PN-2008</strain>
    </source>
</reference>
<reference evidence="1 2" key="1">
    <citation type="journal article" date="2023" name="Genes (Basel)">
        <title>Chromosome-Level Genome Assembly and Circadian Gene Repertoire of the Patagonia Blennie Eleginops maclovinus-The Closest Ancestral Proxy of Antarctic Cryonotothenioids.</title>
        <authorList>
            <person name="Cheng C.C."/>
            <person name="Rivera-Colon A.G."/>
            <person name="Minhas B.F."/>
            <person name="Wilson L."/>
            <person name="Rayamajhi N."/>
            <person name="Vargas-Chacoff L."/>
            <person name="Catchen J.M."/>
        </authorList>
    </citation>
    <scope>NUCLEOTIDE SEQUENCE [LARGE SCALE GENOMIC DNA]</scope>
    <source>
        <strain evidence="1">JMC-PN-2008</strain>
    </source>
</reference>
<dbReference type="Gene3D" id="1.10.238.10">
    <property type="entry name" value="EF-hand"/>
    <property type="match status" value="1"/>
</dbReference>
<dbReference type="EMBL" id="JAUZQC010000012">
    <property type="protein sequence ID" value="KAK5862262.1"/>
    <property type="molecule type" value="Genomic_DNA"/>
</dbReference>
<organism evidence="1 2">
    <name type="scientific">Eleginops maclovinus</name>
    <name type="common">Patagonian blennie</name>
    <name type="synonym">Eleginus maclovinus</name>
    <dbReference type="NCBI Taxonomy" id="56733"/>
    <lineage>
        <taxon>Eukaryota</taxon>
        <taxon>Metazoa</taxon>
        <taxon>Chordata</taxon>
        <taxon>Craniata</taxon>
        <taxon>Vertebrata</taxon>
        <taxon>Euteleostomi</taxon>
        <taxon>Actinopterygii</taxon>
        <taxon>Neopterygii</taxon>
        <taxon>Teleostei</taxon>
        <taxon>Neoteleostei</taxon>
        <taxon>Acanthomorphata</taxon>
        <taxon>Eupercaria</taxon>
        <taxon>Perciformes</taxon>
        <taxon>Notothenioidei</taxon>
        <taxon>Eleginopidae</taxon>
        <taxon>Eleginops</taxon>
    </lineage>
</organism>
<protein>
    <recommendedName>
        <fullName evidence="3">EF-hand domain-containing protein</fullName>
    </recommendedName>
</protein>
<accession>A0AAN7XJG3</accession>
<sequence>MSRLQNVIKGMVELYEEYSDADGKISKEEMMKMVDKEVECSEMKEKLKAKKCDKNHAMERSTSEISLGVWEPWPFAATKRKLARAKPGETAPKNANVIMLHSLHENVMALQYWLIKK</sequence>